<keyword evidence="4" id="KW-1185">Reference proteome</keyword>
<dbReference type="Proteomes" id="UP001154282">
    <property type="component" value="Unassembled WGS sequence"/>
</dbReference>
<evidence type="ECO:0000313" key="4">
    <source>
        <dbReference type="Proteomes" id="UP001154282"/>
    </source>
</evidence>
<dbReference type="SUPFAM" id="SSF52047">
    <property type="entry name" value="RNI-like"/>
    <property type="match status" value="1"/>
</dbReference>
<dbReference type="PANTHER" id="PTHR13318:SF162">
    <property type="entry name" value="LEUCINE-RICH REPEAT FAMILY PROTEIN"/>
    <property type="match status" value="1"/>
</dbReference>
<sequence>MGGSCSRKRGALEREDNKSPAGRLCRKFSKNGSSKWLVTSVPKLGGNDSQGQKNSSRCPPPLLDLCIQNICEDIDNHGTFYMLPRDISQEIFNELVYSLRLTDVSLEAFRDCALQDIHLVDYPGVNDYWMDVISSQGMSLLSLDVSGSNVTDSGFSYLRVCKNLESLGLDYCERLSDLGLKEIGGLSKLESLNINWCNCITDDDLKHLSGLTSLKSLQISCSRVTDMGISSLKELASLSYLNLNRCHLSDAGCQKFSKFAKLKILNLGFNDITDACLVHLKGIS</sequence>
<dbReference type="InterPro" id="IPR001611">
    <property type="entry name" value="Leu-rich_rpt"/>
</dbReference>
<dbReference type="PANTHER" id="PTHR13318">
    <property type="entry name" value="PARTNER OF PAIRED, ISOFORM B-RELATED"/>
    <property type="match status" value="1"/>
</dbReference>
<organism evidence="3 4">
    <name type="scientific">Linum tenue</name>
    <dbReference type="NCBI Taxonomy" id="586396"/>
    <lineage>
        <taxon>Eukaryota</taxon>
        <taxon>Viridiplantae</taxon>
        <taxon>Streptophyta</taxon>
        <taxon>Embryophyta</taxon>
        <taxon>Tracheophyta</taxon>
        <taxon>Spermatophyta</taxon>
        <taxon>Magnoliopsida</taxon>
        <taxon>eudicotyledons</taxon>
        <taxon>Gunneridae</taxon>
        <taxon>Pentapetalae</taxon>
        <taxon>rosids</taxon>
        <taxon>fabids</taxon>
        <taxon>Malpighiales</taxon>
        <taxon>Linaceae</taxon>
        <taxon>Linum</taxon>
    </lineage>
</organism>
<dbReference type="InterPro" id="IPR057207">
    <property type="entry name" value="FBXL15_LRR"/>
</dbReference>
<evidence type="ECO:0000259" key="2">
    <source>
        <dbReference type="Pfam" id="PF25372"/>
    </source>
</evidence>
<dbReference type="GO" id="GO:0019005">
    <property type="term" value="C:SCF ubiquitin ligase complex"/>
    <property type="evidence" value="ECO:0007669"/>
    <property type="project" value="TreeGrafter"/>
</dbReference>
<dbReference type="Gene3D" id="3.80.10.10">
    <property type="entry name" value="Ribonuclease Inhibitor"/>
    <property type="match status" value="3"/>
</dbReference>
<comment type="caution">
    <text evidence="3">The sequence shown here is derived from an EMBL/GenBank/DDBJ whole genome shotgun (WGS) entry which is preliminary data.</text>
</comment>
<accession>A0AAV0KNN9</accession>
<dbReference type="SMART" id="SM00367">
    <property type="entry name" value="LRR_CC"/>
    <property type="match status" value="3"/>
</dbReference>
<reference evidence="3" key="1">
    <citation type="submission" date="2022-08" db="EMBL/GenBank/DDBJ databases">
        <authorList>
            <person name="Gutierrez-Valencia J."/>
        </authorList>
    </citation>
    <scope>NUCLEOTIDE SEQUENCE</scope>
</reference>
<dbReference type="AlphaFoldDB" id="A0AAV0KNN9"/>
<dbReference type="EMBL" id="CAMGYJ010000005">
    <property type="protein sequence ID" value="CAI0422489.1"/>
    <property type="molecule type" value="Genomic_DNA"/>
</dbReference>
<dbReference type="InterPro" id="IPR006553">
    <property type="entry name" value="Leu-rich_rpt_Cys-con_subtyp"/>
</dbReference>
<dbReference type="GO" id="GO:0031146">
    <property type="term" value="P:SCF-dependent proteasomal ubiquitin-dependent protein catabolic process"/>
    <property type="evidence" value="ECO:0007669"/>
    <property type="project" value="TreeGrafter"/>
</dbReference>
<feature type="domain" description="F-box/LRR-repeat protein 15-like leucin rich repeat" evidence="2">
    <location>
        <begin position="145"/>
        <end position="232"/>
    </location>
</feature>
<evidence type="ECO:0000313" key="3">
    <source>
        <dbReference type="EMBL" id="CAI0422489.1"/>
    </source>
</evidence>
<protein>
    <recommendedName>
        <fullName evidence="2">F-box/LRR-repeat protein 15-like leucin rich repeat domain-containing protein</fullName>
    </recommendedName>
</protein>
<proteinExistence type="predicted"/>
<evidence type="ECO:0000256" key="1">
    <source>
        <dbReference type="SAM" id="MobiDB-lite"/>
    </source>
</evidence>
<name>A0AAV0KNN9_9ROSI</name>
<feature type="region of interest" description="Disordered" evidence="1">
    <location>
        <begin position="1"/>
        <end position="27"/>
    </location>
</feature>
<gene>
    <name evidence="3" type="ORF">LITE_LOCUS19148</name>
</gene>
<dbReference type="Pfam" id="PF13516">
    <property type="entry name" value="LRR_6"/>
    <property type="match status" value="2"/>
</dbReference>
<dbReference type="InterPro" id="IPR032675">
    <property type="entry name" value="LRR_dom_sf"/>
</dbReference>
<dbReference type="Pfam" id="PF25372">
    <property type="entry name" value="DUF7885"/>
    <property type="match status" value="1"/>
</dbReference>